<reference evidence="1" key="1">
    <citation type="submission" date="2020-06" db="EMBL/GenBank/DDBJ databases">
        <authorList>
            <person name="Li T."/>
            <person name="Hu X."/>
            <person name="Zhang T."/>
            <person name="Song X."/>
            <person name="Zhang H."/>
            <person name="Dai N."/>
            <person name="Sheng W."/>
            <person name="Hou X."/>
            <person name="Wei L."/>
        </authorList>
    </citation>
    <scope>NUCLEOTIDE SEQUENCE</scope>
    <source>
        <strain evidence="1">KEN8</strain>
        <tissue evidence="1">Leaf</tissue>
    </source>
</reference>
<dbReference type="InterPro" id="IPR045167">
    <property type="entry name" value="Hobbit"/>
</dbReference>
<accession>A0AAW2QN41</accession>
<feature type="non-terminal residue" evidence="1">
    <location>
        <position position="494"/>
    </location>
</feature>
<dbReference type="PANTHER" id="PTHR15678">
    <property type="entry name" value="ANTIGEN MLAA-22-RELATED"/>
    <property type="match status" value="1"/>
</dbReference>
<sequence length="494" mass="56438">MWPAVVVVEREAAVNSGGLWYELLKGKAEVRTDEWVSVRAKSSNIDDPEEEGTRHFMVNVIEPQFNLHSEEANGRFLLAAVSGRVLARSFHSVLHVGYEMIEQALTGEKIQIPESQPEMTWNRMEFSVMLEHVQAHVAPTDVDPGAGLQWLPKIRRSSPKVKRTGALLERVFMPCDMYFRYTRHKGGTSDLKVKPLKELTFNSHNITASMTSRQFQVMLDVLTNLLFARLPKPRRNSLSYSAEDDEDVEEEADEVVPDGVEEVELAKVNLEQKERVQKVILDDIRKLSMRADISGDQNQEMEMDLWMITCGRSILVQRLKKELINAQKSRKAASASLRTALQKAAQLRLMEKEKNKSPSYAMRISLQINKVVWSMLVDGKSFAEAEINDMIYDFDRDYKDVGVAKFTTKSFVVRNCLPNAKSDMLLCPWNPPAEWGKKVMLRVDAKQGSPKDGNTPLELFQVDIYPLKIHLTESLYKVMWHYFFLKKNRTPSGG</sequence>
<dbReference type="PANTHER" id="PTHR15678:SF6">
    <property type="entry name" value="BRIDGE-LIKE LIPID TRANSFER PROTEIN FAMILY MEMBER 2"/>
    <property type="match status" value="1"/>
</dbReference>
<dbReference type="Pfam" id="PF10344">
    <property type="entry name" value="Hobbit"/>
    <property type="match status" value="1"/>
</dbReference>
<name>A0AAW2QN41_9LAMI</name>
<proteinExistence type="predicted"/>
<dbReference type="AlphaFoldDB" id="A0AAW2QN41"/>
<gene>
    <name evidence="1" type="ORF">Scaly_1104100</name>
</gene>
<dbReference type="EMBL" id="JACGWM010000006">
    <property type="protein sequence ID" value="KAL0368852.1"/>
    <property type="molecule type" value="Genomic_DNA"/>
</dbReference>
<protein>
    <submittedName>
        <fullName evidence="1">Protein SABRE</fullName>
    </submittedName>
</protein>
<organism evidence="1">
    <name type="scientific">Sesamum calycinum</name>
    <dbReference type="NCBI Taxonomy" id="2727403"/>
    <lineage>
        <taxon>Eukaryota</taxon>
        <taxon>Viridiplantae</taxon>
        <taxon>Streptophyta</taxon>
        <taxon>Embryophyta</taxon>
        <taxon>Tracheophyta</taxon>
        <taxon>Spermatophyta</taxon>
        <taxon>Magnoliopsida</taxon>
        <taxon>eudicotyledons</taxon>
        <taxon>Gunneridae</taxon>
        <taxon>Pentapetalae</taxon>
        <taxon>asterids</taxon>
        <taxon>lamiids</taxon>
        <taxon>Lamiales</taxon>
        <taxon>Pedaliaceae</taxon>
        <taxon>Sesamum</taxon>
    </lineage>
</organism>
<comment type="caution">
    <text evidence="1">The sequence shown here is derived from an EMBL/GenBank/DDBJ whole genome shotgun (WGS) entry which is preliminary data.</text>
</comment>
<evidence type="ECO:0000313" key="1">
    <source>
        <dbReference type="EMBL" id="KAL0368852.1"/>
    </source>
</evidence>
<reference evidence="1" key="2">
    <citation type="journal article" date="2024" name="Plant">
        <title>Genomic evolution and insights into agronomic trait innovations of Sesamum species.</title>
        <authorList>
            <person name="Miao H."/>
            <person name="Wang L."/>
            <person name="Qu L."/>
            <person name="Liu H."/>
            <person name="Sun Y."/>
            <person name="Le M."/>
            <person name="Wang Q."/>
            <person name="Wei S."/>
            <person name="Zheng Y."/>
            <person name="Lin W."/>
            <person name="Duan Y."/>
            <person name="Cao H."/>
            <person name="Xiong S."/>
            <person name="Wang X."/>
            <person name="Wei L."/>
            <person name="Li C."/>
            <person name="Ma Q."/>
            <person name="Ju M."/>
            <person name="Zhao R."/>
            <person name="Li G."/>
            <person name="Mu C."/>
            <person name="Tian Q."/>
            <person name="Mei H."/>
            <person name="Zhang T."/>
            <person name="Gao T."/>
            <person name="Zhang H."/>
        </authorList>
    </citation>
    <scope>NUCLEOTIDE SEQUENCE</scope>
    <source>
        <strain evidence="1">KEN8</strain>
    </source>
</reference>